<organism evidence="10 11">
    <name type="scientific">Hyunsoonleella jejuensis</name>
    <dbReference type="NCBI Taxonomy" id="419940"/>
    <lineage>
        <taxon>Bacteria</taxon>
        <taxon>Pseudomonadati</taxon>
        <taxon>Bacteroidota</taxon>
        <taxon>Flavobacteriia</taxon>
        <taxon>Flavobacteriales</taxon>
        <taxon>Flavobacteriaceae</taxon>
    </lineage>
</organism>
<comment type="similarity">
    <text evidence="7">Belongs to the TonB-dependent receptor family.</text>
</comment>
<keyword evidence="3 7" id="KW-1134">Transmembrane beta strand</keyword>
<keyword evidence="4 7" id="KW-0812">Transmembrane</keyword>
<dbReference type="NCBIfam" id="TIGR04057">
    <property type="entry name" value="SusC_RagA_signa"/>
    <property type="match status" value="1"/>
</dbReference>
<accession>A0A1H9DLM0</accession>
<evidence type="ECO:0000313" key="11">
    <source>
        <dbReference type="Proteomes" id="UP000198999"/>
    </source>
</evidence>
<dbReference type="InterPro" id="IPR037066">
    <property type="entry name" value="Plug_dom_sf"/>
</dbReference>
<dbReference type="OrthoDB" id="9768177at2"/>
<dbReference type="InterPro" id="IPR023996">
    <property type="entry name" value="TonB-dep_OMP_SusC/RagA"/>
</dbReference>
<dbReference type="EMBL" id="FOFN01000001">
    <property type="protein sequence ID" value="SEQ13643.1"/>
    <property type="molecule type" value="Genomic_DNA"/>
</dbReference>
<evidence type="ECO:0000256" key="8">
    <source>
        <dbReference type="SAM" id="SignalP"/>
    </source>
</evidence>
<keyword evidence="11" id="KW-1185">Reference proteome</keyword>
<evidence type="ECO:0000256" key="2">
    <source>
        <dbReference type="ARBA" id="ARBA00022448"/>
    </source>
</evidence>
<name>A0A1H9DLM0_9FLAO</name>
<evidence type="ECO:0000313" key="10">
    <source>
        <dbReference type="EMBL" id="SEQ13643.1"/>
    </source>
</evidence>
<keyword evidence="2 7" id="KW-0813">Transport</keyword>
<proteinExistence type="inferred from homology"/>
<dbReference type="InterPro" id="IPR023997">
    <property type="entry name" value="TonB-dep_OMP_SusC/RagA_CS"/>
</dbReference>
<dbReference type="AlphaFoldDB" id="A0A1H9DLM0"/>
<dbReference type="Gene3D" id="2.40.170.20">
    <property type="entry name" value="TonB-dependent receptor, beta-barrel domain"/>
    <property type="match status" value="1"/>
</dbReference>
<evidence type="ECO:0000259" key="9">
    <source>
        <dbReference type="Pfam" id="PF07715"/>
    </source>
</evidence>
<feature type="chain" id="PRO_5011577058" evidence="8">
    <location>
        <begin position="22"/>
        <end position="1046"/>
    </location>
</feature>
<reference evidence="10 11" key="1">
    <citation type="submission" date="2016-10" db="EMBL/GenBank/DDBJ databases">
        <authorList>
            <person name="de Groot N.N."/>
        </authorList>
    </citation>
    <scope>NUCLEOTIDE SEQUENCE [LARGE SCALE GENOMIC DNA]</scope>
    <source>
        <strain evidence="10 11">DSM 21035</strain>
    </source>
</reference>
<evidence type="ECO:0000256" key="3">
    <source>
        <dbReference type="ARBA" id="ARBA00022452"/>
    </source>
</evidence>
<dbReference type="RefSeq" id="WP_092577170.1">
    <property type="nucleotide sequence ID" value="NZ_FOFN01000001.1"/>
</dbReference>
<dbReference type="InterPro" id="IPR012910">
    <property type="entry name" value="Plug_dom"/>
</dbReference>
<dbReference type="Pfam" id="PF07715">
    <property type="entry name" value="Plug"/>
    <property type="match status" value="1"/>
</dbReference>
<dbReference type="Gene3D" id="2.60.40.1120">
    <property type="entry name" value="Carboxypeptidase-like, regulatory domain"/>
    <property type="match status" value="1"/>
</dbReference>
<dbReference type="SUPFAM" id="SSF49464">
    <property type="entry name" value="Carboxypeptidase regulatory domain-like"/>
    <property type="match status" value="1"/>
</dbReference>
<dbReference type="GO" id="GO:0009279">
    <property type="term" value="C:cell outer membrane"/>
    <property type="evidence" value="ECO:0007669"/>
    <property type="project" value="UniProtKB-SubCell"/>
</dbReference>
<dbReference type="InterPro" id="IPR008969">
    <property type="entry name" value="CarboxyPept-like_regulatory"/>
</dbReference>
<dbReference type="Proteomes" id="UP000198999">
    <property type="component" value="Unassembled WGS sequence"/>
</dbReference>
<protein>
    <submittedName>
        <fullName evidence="10">TonB-linked outer membrane protein, SusC/RagA family</fullName>
    </submittedName>
</protein>
<evidence type="ECO:0000256" key="1">
    <source>
        <dbReference type="ARBA" id="ARBA00004571"/>
    </source>
</evidence>
<keyword evidence="5 7" id="KW-0472">Membrane</keyword>
<dbReference type="InterPro" id="IPR036942">
    <property type="entry name" value="Beta-barrel_TonB_sf"/>
</dbReference>
<keyword evidence="6 7" id="KW-0998">Cell outer membrane</keyword>
<evidence type="ECO:0000256" key="5">
    <source>
        <dbReference type="ARBA" id="ARBA00023136"/>
    </source>
</evidence>
<gene>
    <name evidence="10" type="ORF">SAMN05421824_1263</name>
</gene>
<evidence type="ECO:0000256" key="6">
    <source>
        <dbReference type="ARBA" id="ARBA00023237"/>
    </source>
</evidence>
<feature type="domain" description="TonB-dependent receptor plug" evidence="9">
    <location>
        <begin position="114"/>
        <end position="239"/>
    </location>
</feature>
<evidence type="ECO:0000256" key="7">
    <source>
        <dbReference type="PROSITE-ProRule" id="PRU01360"/>
    </source>
</evidence>
<dbReference type="SUPFAM" id="SSF56935">
    <property type="entry name" value="Porins"/>
    <property type="match status" value="1"/>
</dbReference>
<dbReference type="NCBIfam" id="TIGR04056">
    <property type="entry name" value="OMP_RagA_SusC"/>
    <property type="match status" value="1"/>
</dbReference>
<dbReference type="Gene3D" id="2.170.130.10">
    <property type="entry name" value="TonB-dependent receptor, plug domain"/>
    <property type="match status" value="1"/>
</dbReference>
<dbReference type="STRING" id="419940.SAMN05421824_1263"/>
<dbReference type="Pfam" id="PF13715">
    <property type="entry name" value="CarbopepD_reg_2"/>
    <property type="match status" value="1"/>
</dbReference>
<sequence length="1046" mass="114481">MKKSKFIKLLIICLLPGFVLAQKTISGTVTDNTGQPLPGASVLQKGTTKGAVTDFDGKYSLTVDSTPTTLVYGFLGYKSKEVTVDKQTQVNVVLQEDTSQLDEVVVIGYGTARKSDITGSVTSVEVTEAAVAQNTTVDQLLQGRAAGVQVTQNGTPGSGVSVRIRGSNSLRGNNEPLYVVDGVIISSAGEDAANAGGGNDLQENQNGLNGINPRDIESIEVLKDASATAIYGSRGANGVILITTKKGKVGKASIGGFVTSSVSVINERIDVLDGVDFAKYQNEANLVDGLNPQFHIEGNDVFRINYNNTGATIEAEPVNQVNWHDEIYKQGFSKSIGANFSGGNDSGSYYASITYNDQGGIVDNSRFQSGNFNINLSKDLSEKLKLDARLNMFYSSGQFAQDGDRAGGQRSFINNLITFRPFFDEQSAIDDDEQTSNPYSWVNDFQDLSEERRLIGNIALTYDLGKGLKYKVQAGGNIRDKSRDRFYGLTTFQGSTSNGELQMSSLNSKAYQINNLLLFNRNFNKKHRINAVAGLIYDVRDTRNELYAVTDFSTLEFGADQPAYGQVISRPLEVRPTKTQLLSYLGRATYTLNNKYIFTGTFRADGSSKFSKENRFSYFPSLALAWRAGSEKFLRNSKLVSNLKFRAGWGMTGNQGIQPYQTLSNYGPQLYGNPDNGTSVGFIPLNIGNRDLKWETTEQINVGVDFGFFNDRISGTVDVYSKETQDLLQLENLGPSAGFESVLVNRGNIENKGLEVTLSGLLVNKDEFTFEVGGNIAFNQVKISKLGSSQSEILIDGTYQQRSFYLGDNISSGTYFKAPANAFIQGEEVGLFYGWETDGIWQTGDTGLPNGFQPGDIRIIDQNGDGEIDGNDRTIIGNPNPDFTYGGFLDFKYKRLSLNVLINGVQGNDIANGNNIKWATPDGNTQNIFPYAYHNAWRPDAPSNSVPRIGYRKEQTAISITDRIIEDGSFLRISNITLGYDIPVENSNTFANANIYVSGVNMFTFTKYSGYNPEITSFSYNGNILGVDWLGMPNVRTVILGLNLNF</sequence>
<dbReference type="PROSITE" id="PS52016">
    <property type="entry name" value="TONB_DEPENDENT_REC_3"/>
    <property type="match status" value="1"/>
</dbReference>
<dbReference type="InterPro" id="IPR039426">
    <property type="entry name" value="TonB-dep_rcpt-like"/>
</dbReference>
<evidence type="ECO:0000256" key="4">
    <source>
        <dbReference type="ARBA" id="ARBA00022692"/>
    </source>
</evidence>
<keyword evidence="8" id="KW-0732">Signal</keyword>
<feature type="signal peptide" evidence="8">
    <location>
        <begin position="1"/>
        <end position="21"/>
    </location>
</feature>
<comment type="subcellular location">
    <subcellularLocation>
        <location evidence="1 7">Cell outer membrane</location>
        <topology evidence="1 7">Multi-pass membrane protein</topology>
    </subcellularLocation>
</comment>